<feature type="signal peptide" evidence="1">
    <location>
        <begin position="1"/>
        <end position="19"/>
    </location>
</feature>
<evidence type="ECO:0000313" key="3">
    <source>
        <dbReference type="Proteomes" id="UP000464735"/>
    </source>
</evidence>
<name>A0AAJ4EJG8_SPICI</name>
<dbReference type="EMBL" id="CP046368">
    <property type="protein sequence ID" value="QIA68914.1"/>
    <property type="molecule type" value="Genomic_DNA"/>
</dbReference>
<evidence type="ECO:0008006" key="4">
    <source>
        <dbReference type="Google" id="ProtNLM"/>
    </source>
</evidence>
<evidence type="ECO:0000313" key="2">
    <source>
        <dbReference type="EMBL" id="QIA68914.1"/>
    </source>
</evidence>
<keyword evidence="1" id="KW-0732">Signal</keyword>
<organism evidence="2 3">
    <name type="scientific">Spiroplasma citri</name>
    <dbReference type="NCBI Taxonomy" id="2133"/>
    <lineage>
        <taxon>Bacteria</taxon>
        <taxon>Bacillati</taxon>
        <taxon>Mycoplasmatota</taxon>
        <taxon>Mollicutes</taxon>
        <taxon>Entomoplasmatales</taxon>
        <taxon>Spiroplasmataceae</taxon>
        <taxon>Spiroplasma</taxon>
    </lineage>
</organism>
<evidence type="ECO:0000256" key="1">
    <source>
        <dbReference type="SAM" id="SignalP"/>
    </source>
</evidence>
<gene>
    <name evidence="2" type="ORF">GL298_04975</name>
</gene>
<reference evidence="2 3" key="1">
    <citation type="submission" date="2019-11" db="EMBL/GenBank/DDBJ databases">
        <title>Whole genome sequencing and comparative genomics analyses of five strains of Spiroplasma citri.</title>
        <authorList>
            <person name="Yokomi R."/>
            <person name="Chen J."/>
            <person name="Rattner R."/>
            <person name="Vidalakis G."/>
        </authorList>
    </citation>
    <scope>NUCLEOTIDE SEQUENCE [LARGE SCALE GENOMIC DNA]</scope>
    <source>
        <strain evidence="2 3">BR12</strain>
    </source>
</reference>
<dbReference type="Proteomes" id="UP000464735">
    <property type="component" value="Chromosome"/>
</dbReference>
<dbReference type="RefSeq" id="WP_164105974.1">
    <property type="nucleotide sequence ID" value="NZ_CP046368.1"/>
</dbReference>
<proteinExistence type="predicted"/>
<sequence length="219" mass="24755">MKKLLVLLCTITVTTISVTNTVTTISVTNIVSCNINSTSEGNWPNPKPHPKPQPDPKLTTISDYFQDYTQHALNIVLDQDTRNNFDSDDMSQSDSQMLYFGLEADIYNEYALGLYDIYNIVKINDEDNSTDQKLITALKNIKKINQNYFINGQVPDNLVQNTKDLGGLINYSYVETAFDSYINNLHNSDHTIINNFVKILLGDDTILSLVSTGSLFYYK</sequence>
<protein>
    <recommendedName>
        <fullName evidence="4">Lipoprotein</fullName>
    </recommendedName>
</protein>
<dbReference type="AlphaFoldDB" id="A0AAJ4EJG8"/>
<feature type="chain" id="PRO_5042518695" description="Lipoprotein" evidence="1">
    <location>
        <begin position="20"/>
        <end position="219"/>
    </location>
</feature>
<accession>A0AAJ4EJG8</accession>